<organism evidence="3 4">
    <name type="scientific">Brassica campestris</name>
    <name type="common">Field mustard</name>
    <dbReference type="NCBI Taxonomy" id="3711"/>
    <lineage>
        <taxon>Eukaryota</taxon>
        <taxon>Viridiplantae</taxon>
        <taxon>Streptophyta</taxon>
        <taxon>Embryophyta</taxon>
        <taxon>Tracheophyta</taxon>
        <taxon>Spermatophyta</taxon>
        <taxon>Magnoliopsida</taxon>
        <taxon>eudicotyledons</taxon>
        <taxon>Gunneridae</taxon>
        <taxon>Pentapetalae</taxon>
        <taxon>rosids</taxon>
        <taxon>malvids</taxon>
        <taxon>Brassicales</taxon>
        <taxon>Brassicaceae</taxon>
        <taxon>Brassiceae</taxon>
        <taxon>Brassica</taxon>
    </lineage>
</organism>
<evidence type="ECO:0000313" key="3">
    <source>
        <dbReference type="EMBL" id="CAG7897913.1"/>
    </source>
</evidence>
<name>A0A8D9HEC0_BRACM</name>
<dbReference type="AlphaFoldDB" id="A0A8D9HEC0"/>
<sequence length="92" mass="10472">VSVNSELEGFFSSARGIRQGCALYLYIYVIVSNVLSIMLNKVVEWREIGLHPICREVKLSHLSFADDIMVFTNGSPQSLRDTLQVFDEFARM</sequence>
<evidence type="ECO:0000256" key="1">
    <source>
        <dbReference type="SAM" id="Phobius"/>
    </source>
</evidence>
<evidence type="ECO:0000313" key="4">
    <source>
        <dbReference type="Proteomes" id="UP000694005"/>
    </source>
</evidence>
<keyword evidence="1" id="KW-1133">Transmembrane helix</keyword>
<evidence type="ECO:0000259" key="2">
    <source>
        <dbReference type="Pfam" id="PF00078"/>
    </source>
</evidence>
<dbReference type="Gramene" id="A08p15790.2_BraZ1">
    <property type="protein sequence ID" value="A08p15790.2_BraZ1.CDS.1"/>
    <property type="gene ID" value="A08g15790.2_BraZ1"/>
</dbReference>
<feature type="domain" description="Reverse transcriptase" evidence="2">
    <location>
        <begin position="4"/>
        <end position="91"/>
    </location>
</feature>
<dbReference type="Proteomes" id="UP000694005">
    <property type="component" value="Chromosome A08"/>
</dbReference>
<dbReference type="EMBL" id="LS974624">
    <property type="protein sequence ID" value="CAG7897913.1"/>
    <property type="molecule type" value="Genomic_DNA"/>
</dbReference>
<feature type="transmembrane region" description="Helical" evidence="1">
    <location>
        <begin position="21"/>
        <end position="39"/>
    </location>
</feature>
<accession>A0A8D9HEC0</accession>
<keyword evidence="1" id="KW-0472">Membrane</keyword>
<dbReference type="InterPro" id="IPR000477">
    <property type="entry name" value="RT_dom"/>
</dbReference>
<proteinExistence type="predicted"/>
<feature type="non-terminal residue" evidence="3">
    <location>
        <position position="92"/>
    </location>
</feature>
<reference evidence="3 4" key="1">
    <citation type="submission" date="2021-07" db="EMBL/GenBank/DDBJ databases">
        <authorList>
            <consortium name="Genoscope - CEA"/>
            <person name="William W."/>
        </authorList>
    </citation>
    <scope>NUCLEOTIDE SEQUENCE [LARGE SCALE GENOMIC DNA]</scope>
</reference>
<keyword evidence="1" id="KW-0812">Transmembrane</keyword>
<feature type="non-terminal residue" evidence="3">
    <location>
        <position position="1"/>
    </location>
</feature>
<dbReference type="Pfam" id="PF00078">
    <property type="entry name" value="RVT_1"/>
    <property type="match status" value="1"/>
</dbReference>
<gene>
    <name evidence="3" type="ORF">BRAPAZ1V2_A08P15790.2</name>
</gene>
<protein>
    <recommendedName>
        <fullName evidence="2">Reverse transcriptase domain-containing protein</fullName>
    </recommendedName>
</protein>